<feature type="chain" id="PRO_5031111195" description="PS II complex 12 kDa extrinsic protein" evidence="2">
    <location>
        <begin position="18"/>
        <end position="138"/>
    </location>
</feature>
<keyword evidence="2" id="KW-0732">Signal</keyword>
<evidence type="ECO:0000256" key="1">
    <source>
        <dbReference type="SAM" id="MobiDB-lite"/>
    </source>
</evidence>
<accession>A0A7S2SBY6</accession>
<organism evidence="3">
    <name type="scientific">Rhizochromulina marina</name>
    <dbReference type="NCBI Taxonomy" id="1034831"/>
    <lineage>
        <taxon>Eukaryota</taxon>
        <taxon>Sar</taxon>
        <taxon>Stramenopiles</taxon>
        <taxon>Ochrophyta</taxon>
        <taxon>Dictyochophyceae</taxon>
        <taxon>Rhizochromulinales</taxon>
        <taxon>Rhizochromulina</taxon>
    </lineage>
</organism>
<dbReference type="AlphaFoldDB" id="A0A7S2SBY6"/>
<proteinExistence type="predicted"/>
<feature type="signal peptide" evidence="2">
    <location>
        <begin position="1"/>
        <end position="17"/>
    </location>
</feature>
<evidence type="ECO:0000313" key="3">
    <source>
        <dbReference type="EMBL" id="CAD9695625.1"/>
    </source>
</evidence>
<reference evidence="3" key="1">
    <citation type="submission" date="2021-01" db="EMBL/GenBank/DDBJ databases">
        <authorList>
            <person name="Corre E."/>
            <person name="Pelletier E."/>
            <person name="Niang G."/>
            <person name="Scheremetjew M."/>
            <person name="Finn R."/>
            <person name="Kale V."/>
            <person name="Holt S."/>
            <person name="Cochrane G."/>
            <person name="Meng A."/>
            <person name="Brown T."/>
            <person name="Cohen L."/>
        </authorList>
    </citation>
    <scope>NUCLEOTIDE SEQUENCE</scope>
    <source>
        <strain evidence="3">CCMP1243</strain>
    </source>
</reference>
<evidence type="ECO:0008006" key="4">
    <source>
        <dbReference type="Google" id="ProtNLM"/>
    </source>
</evidence>
<gene>
    <name evidence="3" type="ORF">RMAR1173_LOCUS13224</name>
</gene>
<feature type="region of interest" description="Disordered" evidence="1">
    <location>
        <begin position="62"/>
        <end position="87"/>
    </location>
</feature>
<dbReference type="EMBL" id="HBHJ01019969">
    <property type="protein sequence ID" value="CAD9695625.1"/>
    <property type="molecule type" value="Transcribed_RNA"/>
</dbReference>
<name>A0A7S2SBY6_9STRA</name>
<protein>
    <recommendedName>
        <fullName evidence="4">PS II complex 12 kDa extrinsic protein</fullName>
    </recommendedName>
</protein>
<sequence length="138" mass="14656">MKLSIIAALATLSSVAAFAPASQGKPSVAMNAEMDRKAFIGAAAASIFSAVPLVANAGTMGQESVNDPTEVWETGSPSSKAKSARNARYTNARTQMTSSFPPQKRLTLERKSPVTRLDINAPNFEAYKKSYPGLYKSP</sequence>
<evidence type="ECO:0000256" key="2">
    <source>
        <dbReference type="SAM" id="SignalP"/>
    </source>
</evidence>